<dbReference type="AlphaFoldDB" id="A0AAP0IYH0"/>
<protein>
    <recommendedName>
        <fullName evidence="2">PWWP domain-containing protein</fullName>
    </recommendedName>
</protein>
<name>A0AAP0IYH0_9MAGN</name>
<accession>A0AAP0IYH0</accession>
<dbReference type="Pfam" id="PF00855">
    <property type="entry name" value="PWWP"/>
    <property type="match status" value="1"/>
</dbReference>
<dbReference type="Proteomes" id="UP001417504">
    <property type="component" value="Unassembled WGS sequence"/>
</dbReference>
<dbReference type="CDD" id="cd05162">
    <property type="entry name" value="PWWP"/>
    <property type="match status" value="1"/>
</dbReference>
<evidence type="ECO:0000313" key="3">
    <source>
        <dbReference type="EMBL" id="KAK9124094.1"/>
    </source>
</evidence>
<feature type="compositionally biased region" description="Polar residues" evidence="1">
    <location>
        <begin position="287"/>
        <end position="297"/>
    </location>
</feature>
<dbReference type="InterPro" id="IPR052657">
    <property type="entry name" value="PDP_family_Arabidopsis"/>
</dbReference>
<feature type="domain" description="PWWP" evidence="2">
    <location>
        <begin position="184"/>
        <end position="234"/>
    </location>
</feature>
<dbReference type="InterPro" id="IPR000313">
    <property type="entry name" value="PWWP_dom"/>
</dbReference>
<organism evidence="3 4">
    <name type="scientific">Stephania japonica</name>
    <dbReference type="NCBI Taxonomy" id="461633"/>
    <lineage>
        <taxon>Eukaryota</taxon>
        <taxon>Viridiplantae</taxon>
        <taxon>Streptophyta</taxon>
        <taxon>Embryophyta</taxon>
        <taxon>Tracheophyta</taxon>
        <taxon>Spermatophyta</taxon>
        <taxon>Magnoliopsida</taxon>
        <taxon>Ranunculales</taxon>
        <taxon>Menispermaceae</taxon>
        <taxon>Menispermoideae</taxon>
        <taxon>Cissampelideae</taxon>
        <taxon>Stephania</taxon>
    </lineage>
</organism>
<dbReference type="PROSITE" id="PS50812">
    <property type="entry name" value="PWWP"/>
    <property type="match status" value="1"/>
</dbReference>
<dbReference type="PANTHER" id="PTHR10688:SF14">
    <property type="entry name" value="PWWP DOMAIN-CONTAINING PROTEIN"/>
    <property type="match status" value="1"/>
</dbReference>
<sequence>MARKMSKKARALHQIYVPKCCQQRRSSAPKPRTDFSLFFSYSSSSPPSTPSSSSSLSSASGSAALGLRRGSRPELWEHKDNCPTSFSAARVDKGRQSFISLIKEIHEFPLVKCSMFQNGEKEAAIANSAAIPFTEFEFSQTTVLNNYDNRTDEGCKIGEVDNGYCAFNKPDLQLPECNDLWMAPGSTVWAKNGSQIWWPAKIMGAQSTSVSEEDNCVTGRILVQYYGNDECVWLDPAGDVSQFNECFEERSCNPTEAFQDALRQALNTKEQPSFCKQLDTDLERAMTTGQHEQSSDAQSDKFIESSSSKTKEKFVESGRGKRTRKPKVHFDEVNFSANKSARKMRRFKIMRYLGLAAPIGSPFSLTSRW</sequence>
<comment type="caution">
    <text evidence="3">The sequence shown here is derived from an EMBL/GenBank/DDBJ whole genome shotgun (WGS) entry which is preliminary data.</text>
</comment>
<dbReference type="Gene3D" id="2.30.30.140">
    <property type="match status" value="1"/>
</dbReference>
<gene>
    <name evidence="3" type="ORF">Sjap_013696</name>
</gene>
<feature type="region of interest" description="Disordered" evidence="1">
    <location>
        <begin position="285"/>
        <end position="325"/>
    </location>
</feature>
<evidence type="ECO:0000256" key="1">
    <source>
        <dbReference type="SAM" id="MobiDB-lite"/>
    </source>
</evidence>
<feature type="compositionally biased region" description="Basic and acidic residues" evidence="1">
    <location>
        <begin position="298"/>
        <end position="319"/>
    </location>
</feature>
<dbReference type="SUPFAM" id="SSF63748">
    <property type="entry name" value="Tudor/PWWP/MBT"/>
    <property type="match status" value="1"/>
</dbReference>
<keyword evidence="4" id="KW-1185">Reference proteome</keyword>
<proteinExistence type="predicted"/>
<dbReference type="EMBL" id="JBBNAE010000005">
    <property type="protein sequence ID" value="KAK9124094.1"/>
    <property type="molecule type" value="Genomic_DNA"/>
</dbReference>
<dbReference type="PANTHER" id="PTHR10688">
    <property type="entry name" value="PWWP DOMAIN-CONTAINING PROTEIN"/>
    <property type="match status" value="1"/>
</dbReference>
<evidence type="ECO:0000313" key="4">
    <source>
        <dbReference type="Proteomes" id="UP001417504"/>
    </source>
</evidence>
<evidence type="ECO:0000259" key="2">
    <source>
        <dbReference type="PROSITE" id="PS50812"/>
    </source>
</evidence>
<reference evidence="3 4" key="1">
    <citation type="submission" date="2024-01" db="EMBL/GenBank/DDBJ databases">
        <title>Genome assemblies of Stephania.</title>
        <authorList>
            <person name="Yang L."/>
        </authorList>
    </citation>
    <scope>NUCLEOTIDE SEQUENCE [LARGE SCALE GENOMIC DNA]</scope>
    <source>
        <strain evidence="3">QJT</strain>
        <tissue evidence="3">Leaf</tissue>
    </source>
</reference>